<dbReference type="SUPFAM" id="SSF48403">
    <property type="entry name" value="Ankyrin repeat"/>
    <property type="match status" value="1"/>
</dbReference>
<gene>
    <name evidence="1" type="ORF">Aud_006913</name>
</gene>
<accession>A0A8E0V387</accession>
<dbReference type="InterPro" id="IPR036770">
    <property type="entry name" value="Ankyrin_rpt-contain_sf"/>
</dbReference>
<name>A0A8E0V387_9EURO</name>
<dbReference type="Gene3D" id="1.25.40.20">
    <property type="entry name" value="Ankyrin repeat-containing domain"/>
    <property type="match status" value="1"/>
</dbReference>
<protein>
    <submittedName>
        <fullName evidence="1">Uncharacterized protein</fullName>
    </submittedName>
</protein>
<evidence type="ECO:0000313" key="1">
    <source>
        <dbReference type="EMBL" id="GIC90479.1"/>
    </source>
</evidence>
<dbReference type="RefSeq" id="XP_043147745.1">
    <property type="nucleotide sequence ID" value="XM_043291810.1"/>
</dbReference>
<evidence type="ECO:0000313" key="2">
    <source>
        <dbReference type="Proteomes" id="UP000036893"/>
    </source>
</evidence>
<dbReference type="GeneID" id="66994390"/>
<comment type="caution">
    <text evidence="1">The sequence shown here is derived from an EMBL/GenBank/DDBJ whole genome shotgun (WGS) entry which is preliminary data.</text>
</comment>
<dbReference type="EMBL" id="BBXM02000005">
    <property type="protein sequence ID" value="GIC90479.1"/>
    <property type="molecule type" value="Genomic_DNA"/>
</dbReference>
<organism evidence="1 2">
    <name type="scientific">Aspergillus udagawae</name>
    <dbReference type="NCBI Taxonomy" id="91492"/>
    <lineage>
        <taxon>Eukaryota</taxon>
        <taxon>Fungi</taxon>
        <taxon>Dikarya</taxon>
        <taxon>Ascomycota</taxon>
        <taxon>Pezizomycotina</taxon>
        <taxon>Eurotiomycetes</taxon>
        <taxon>Eurotiomycetidae</taxon>
        <taxon>Eurotiales</taxon>
        <taxon>Aspergillaceae</taxon>
        <taxon>Aspergillus</taxon>
        <taxon>Aspergillus subgen. Fumigati</taxon>
    </lineage>
</organism>
<sequence>MAGLGMTLLTDIYTDIVHLLLQPDHRLSSYQNELFRVFLAAARWGHTDILMSLLQAYGTLWDFQPELRKVVVWEAAYHGRESLLRMRLRNGADANAQLMYLAKYSTSPLQMAARHGHTPVILEHGAEIACDIGHTKIVPFA</sequence>
<dbReference type="AlphaFoldDB" id="A0A8E0V387"/>
<proteinExistence type="predicted"/>
<reference evidence="1" key="2">
    <citation type="submission" date="2021-01" db="EMBL/GenBank/DDBJ databases">
        <title>Pan-genome distribution and transcriptional activeness of fungal secondary metabolism genes in Aspergillus section Fumigati.</title>
        <authorList>
            <person name="Takahashi H."/>
            <person name="Umemura M."/>
            <person name="Ninomiya A."/>
            <person name="Kusuya Y."/>
            <person name="Urayama S."/>
            <person name="Shimizu M."/>
            <person name="Watanabe A."/>
            <person name="Kamei K."/>
            <person name="Yaguchi T."/>
            <person name="Hagiwara D."/>
        </authorList>
    </citation>
    <scope>NUCLEOTIDE SEQUENCE</scope>
    <source>
        <strain evidence="1">IFM 46973</strain>
    </source>
</reference>
<dbReference type="Proteomes" id="UP000036893">
    <property type="component" value="Unassembled WGS sequence"/>
</dbReference>
<reference evidence="1" key="1">
    <citation type="journal article" date="2015" name="Genome Announc.">
        <title>Draft Genome Sequence of the Pathogenic Filamentous Fungus Aspergillus udagawae Strain IFM 46973T.</title>
        <authorList>
            <person name="Kusuya Y."/>
            <person name="Takahashi-Nakaguchi A."/>
            <person name="Takahashi H."/>
            <person name="Yaguchi T."/>
        </authorList>
    </citation>
    <scope>NUCLEOTIDE SEQUENCE</scope>
    <source>
        <strain evidence="1">IFM 46973</strain>
    </source>
</reference>